<gene>
    <name evidence="1" type="ORF">C7477_10241</name>
</gene>
<dbReference type="SUPFAM" id="SSF143100">
    <property type="entry name" value="TTHA1013/TTHA0281-like"/>
    <property type="match status" value="1"/>
</dbReference>
<evidence type="ECO:0000313" key="2">
    <source>
        <dbReference type="Proteomes" id="UP000247454"/>
    </source>
</evidence>
<evidence type="ECO:0000313" key="1">
    <source>
        <dbReference type="EMBL" id="PYE89954.1"/>
    </source>
</evidence>
<sequence>MKTLHYRGYQGAVEFEDGHLFVRVLHVDDVLVAQFDNAGEAHKIFRELVDGYLADCTEFGREPNKPFKGSFNIRIPPELHRRVAILSAESGISLNTWVSEAISEKAGQQSHH</sequence>
<dbReference type="Pfam" id="PF05534">
    <property type="entry name" value="HicB"/>
    <property type="match status" value="1"/>
</dbReference>
<dbReference type="InterPro" id="IPR008651">
    <property type="entry name" value="Uncharacterised_HicB"/>
</dbReference>
<dbReference type="Proteomes" id="UP000247454">
    <property type="component" value="Unassembled WGS sequence"/>
</dbReference>
<dbReference type="InterPro" id="IPR013321">
    <property type="entry name" value="Arc_rbn_hlx_hlx"/>
</dbReference>
<reference evidence="1 2" key="1">
    <citation type="submission" date="2018-06" db="EMBL/GenBank/DDBJ databases">
        <title>Genomic Encyclopedia of Type Strains, Phase III (KMG-III): the genomes of soil and plant-associated and newly described type strains.</title>
        <authorList>
            <person name="Whitman W."/>
        </authorList>
    </citation>
    <scope>NUCLEOTIDE SEQUENCE [LARGE SCALE GENOMIC DNA]</scope>
    <source>
        <strain evidence="1 2">ORS 1419</strain>
    </source>
</reference>
<dbReference type="RefSeq" id="WP_110748260.1">
    <property type="nucleotide sequence ID" value="NZ_QJTF01000002.1"/>
</dbReference>
<dbReference type="AlphaFoldDB" id="A0A318T6D2"/>
<dbReference type="SUPFAM" id="SSF47598">
    <property type="entry name" value="Ribbon-helix-helix"/>
    <property type="match status" value="1"/>
</dbReference>
<dbReference type="InterPro" id="IPR010985">
    <property type="entry name" value="Ribbon_hlx_hlx"/>
</dbReference>
<dbReference type="EMBL" id="QJTF01000002">
    <property type="protein sequence ID" value="PYE89954.1"/>
    <property type="molecule type" value="Genomic_DNA"/>
</dbReference>
<dbReference type="InterPro" id="IPR035069">
    <property type="entry name" value="TTHA1013/TTHA0281-like"/>
</dbReference>
<comment type="caution">
    <text evidence="1">The sequence shown here is derived from an EMBL/GenBank/DDBJ whole genome shotgun (WGS) entry which is preliminary data.</text>
</comment>
<dbReference type="GO" id="GO:0006355">
    <property type="term" value="P:regulation of DNA-templated transcription"/>
    <property type="evidence" value="ECO:0007669"/>
    <property type="project" value="InterPro"/>
</dbReference>
<protein>
    <submittedName>
        <fullName evidence="1">Putative HicB family RNase H-like nuclease</fullName>
    </submittedName>
</protein>
<accession>A0A318T6D2</accession>
<proteinExistence type="predicted"/>
<keyword evidence="2" id="KW-1185">Reference proteome</keyword>
<dbReference type="Gene3D" id="1.10.1220.10">
    <property type="entry name" value="Met repressor-like"/>
    <property type="match status" value="1"/>
</dbReference>
<name>A0A318T6D2_9HYPH</name>
<organism evidence="1 2">
    <name type="scientific">Phyllobacterium leguminum</name>
    <dbReference type="NCBI Taxonomy" id="314237"/>
    <lineage>
        <taxon>Bacteria</taxon>
        <taxon>Pseudomonadati</taxon>
        <taxon>Pseudomonadota</taxon>
        <taxon>Alphaproteobacteria</taxon>
        <taxon>Hyphomicrobiales</taxon>
        <taxon>Phyllobacteriaceae</taxon>
        <taxon>Phyllobacterium</taxon>
    </lineage>
</organism>
<dbReference type="OrthoDB" id="5297106at2"/>